<keyword evidence="6 8" id="KW-1133">Transmembrane helix</keyword>
<comment type="subcellular location">
    <subcellularLocation>
        <location evidence="1 8">Cell membrane</location>
        <topology evidence="1 8">Multi-pass membrane protein</topology>
    </subcellularLocation>
</comment>
<evidence type="ECO:0000256" key="3">
    <source>
        <dbReference type="ARBA" id="ARBA00011489"/>
    </source>
</evidence>
<proteinExistence type="inferred from homology"/>
<dbReference type="InterPro" id="IPR006459">
    <property type="entry name" value="CASP/CASPL"/>
</dbReference>
<feature type="transmembrane region" description="Helical" evidence="8">
    <location>
        <begin position="33"/>
        <end position="52"/>
    </location>
</feature>
<evidence type="ECO:0000259" key="9">
    <source>
        <dbReference type="Pfam" id="PF04535"/>
    </source>
</evidence>
<keyword evidence="7 8" id="KW-0472">Membrane</keyword>
<dbReference type="AlphaFoldDB" id="A0A2U1MAB1"/>
<dbReference type="OrthoDB" id="689315at2759"/>
<comment type="similarity">
    <text evidence="2 8">Belongs to the Casparian strip membrane proteins (CASP) family.</text>
</comment>
<dbReference type="Pfam" id="PF04535">
    <property type="entry name" value="CASP_dom"/>
    <property type="match status" value="1"/>
</dbReference>
<dbReference type="NCBIfam" id="TIGR01569">
    <property type="entry name" value="A_tha_TIGR01569"/>
    <property type="match status" value="1"/>
</dbReference>
<gene>
    <name evidence="10" type="ORF">CTI12_AA399110</name>
</gene>
<evidence type="ECO:0000256" key="1">
    <source>
        <dbReference type="ARBA" id="ARBA00004651"/>
    </source>
</evidence>
<sequence length="204" mass="22991">MGSLFQTTLIFFTLHPSNIKPLYKKMKLMKLEALLRVCATLLILTTACLIRFDTQTSLIFPSFSRTASFKDLNALVVLVYMDIAAAGYNMIQLIIRGLLSSHINPDIEGSYKHLAWLSFLFDQGVVYMLFATNTASLTASLFAITGEHHLFWIKLCNKFSRFCAQIGGALLCGYAAFILMAMVSFLSAYGLFRHYSPKRFLLLK</sequence>
<evidence type="ECO:0000256" key="7">
    <source>
        <dbReference type="ARBA" id="ARBA00023136"/>
    </source>
</evidence>
<evidence type="ECO:0000256" key="8">
    <source>
        <dbReference type="RuleBase" id="RU361233"/>
    </source>
</evidence>
<name>A0A2U1MAB1_ARTAN</name>
<feature type="transmembrane region" description="Helical" evidence="8">
    <location>
        <begin position="72"/>
        <end position="91"/>
    </location>
</feature>
<dbReference type="PANTHER" id="PTHR33573:SF30">
    <property type="entry name" value="CASP-LIKE PROTEIN 2C1-RELATED"/>
    <property type="match status" value="1"/>
</dbReference>
<evidence type="ECO:0000256" key="2">
    <source>
        <dbReference type="ARBA" id="ARBA00007651"/>
    </source>
</evidence>
<comment type="subunit">
    <text evidence="3 8">Homodimer and heterodimers.</text>
</comment>
<evidence type="ECO:0000256" key="6">
    <source>
        <dbReference type="ARBA" id="ARBA00022989"/>
    </source>
</evidence>
<protein>
    <recommendedName>
        <fullName evidence="8">CASP-like protein</fullName>
    </recommendedName>
</protein>
<accession>A0A2U1MAB1</accession>
<dbReference type="PANTHER" id="PTHR33573">
    <property type="entry name" value="CASP-LIKE PROTEIN 4A4"/>
    <property type="match status" value="1"/>
</dbReference>
<organism evidence="10 11">
    <name type="scientific">Artemisia annua</name>
    <name type="common">Sweet wormwood</name>
    <dbReference type="NCBI Taxonomy" id="35608"/>
    <lineage>
        <taxon>Eukaryota</taxon>
        <taxon>Viridiplantae</taxon>
        <taxon>Streptophyta</taxon>
        <taxon>Embryophyta</taxon>
        <taxon>Tracheophyta</taxon>
        <taxon>Spermatophyta</taxon>
        <taxon>Magnoliopsida</taxon>
        <taxon>eudicotyledons</taxon>
        <taxon>Gunneridae</taxon>
        <taxon>Pentapetalae</taxon>
        <taxon>asterids</taxon>
        <taxon>campanulids</taxon>
        <taxon>Asterales</taxon>
        <taxon>Asteraceae</taxon>
        <taxon>Asteroideae</taxon>
        <taxon>Anthemideae</taxon>
        <taxon>Artemisiinae</taxon>
        <taxon>Artemisia</taxon>
    </lineage>
</organism>
<evidence type="ECO:0000256" key="5">
    <source>
        <dbReference type="ARBA" id="ARBA00022692"/>
    </source>
</evidence>
<dbReference type="STRING" id="35608.A0A2U1MAB1"/>
<dbReference type="EMBL" id="PKPP01005964">
    <property type="protein sequence ID" value="PWA58201.1"/>
    <property type="molecule type" value="Genomic_DNA"/>
</dbReference>
<evidence type="ECO:0000313" key="10">
    <source>
        <dbReference type="EMBL" id="PWA58201.1"/>
    </source>
</evidence>
<feature type="transmembrane region" description="Helical" evidence="8">
    <location>
        <begin position="125"/>
        <end position="146"/>
    </location>
</feature>
<keyword evidence="11" id="KW-1185">Reference proteome</keyword>
<evidence type="ECO:0000256" key="4">
    <source>
        <dbReference type="ARBA" id="ARBA00022475"/>
    </source>
</evidence>
<dbReference type="InterPro" id="IPR006702">
    <property type="entry name" value="CASP_dom"/>
</dbReference>
<reference evidence="10 11" key="1">
    <citation type="journal article" date="2018" name="Mol. Plant">
        <title>The genome of Artemisia annua provides insight into the evolution of Asteraceae family and artemisinin biosynthesis.</title>
        <authorList>
            <person name="Shen Q."/>
            <person name="Zhang L."/>
            <person name="Liao Z."/>
            <person name="Wang S."/>
            <person name="Yan T."/>
            <person name="Shi P."/>
            <person name="Liu M."/>
            <person name="Fu X."/>
            <person name="Pan Q."/>
            <person name="Wang Y."/>
            <person name="Lv Z."/>
            <person name="Lu X."/>
            <person name="Zhang F."/>
            <person name="Jiang W."/>
            <person name="Ma Y."/>
            <person name="Chen M."/>
            <person name="Hao X."/>
            <person name="Li L."/>
            <person name="Tang Y."/>
            <person name="Lv G."/>
            <person name="Zhou Y."/>
            <person name="Sun X."/>
            <person name="Brodelius P.E."/>
            <person name="Rose J.K.C."/>
            <person name="Tang K."/>
        </authorList>
    </citation>
    <scope>NUCLEOTIDE SEQUENCE [LARGE SCALE GENOMIC DNA]</scope>
    <source>
        <strain evidence="11">cv. Huhao1</strain>
        <tissue evidence="10">Leaf</tissue>
    </source>
</reference>
<feature type="transmembrane region" description="Helical" evidence="8">
    <location>
        <begin position="166"/>
        <end position="192"/>
    </location>
</feature>
<feature type="domain" description="Casparian strip membrane protein" evidence="9">
    <location>
        <begin position="26"/>
        <end position="179"/>
    </location>
</feature>
<keyword evidence="4 8" id="KW-1003">Cell membrane</keyword>
<comment type="caution">
    <text evidence="10">The sequence shown here is derived from an EMBL/GenBank/DDBJ whole genome shotgun (WGS) entry which is preliminary data.</text>
</comment>
<dbReference type="GO" id="GO:0005886">
    <property type="term" value="C:plasma membrane"/>
    <property type="evidence" value="ECO:0007669"/>
    <property type="project" value="UniProtKB-SubCell"/>
</dbReference>
<dbReference type="Proteomes" id="UP000245207">
    <property type="component" value="Unassembled WGS sequence"/>
</dbReference>
<evidence type="ECO:0000313" key="11">
    <source>
        <dbReference type="Proteomes" id="UP000245207"/>
    </source>
</evidence>
<keyword evidence="5 8" id="KW-0812">Transmembrane</keyword>